<protein>
    <submittedName>
        <fullName evidence="3">Uncharacterized protein</fullName>
    </submittedName>
</protein>
<sequence length="130" mass="14059">MVVRHEQLEEKEKEGLQKKNTKIVYKRKLAASAAGSRRTKGLGAQFGHGSGVGGGFGGGGGGEGVPEDDEDLGEGDRALFHSEDAVEGGVKNSKFFLLFGFLFIMYTFFFFRQSCSFNDDSSPSFANFGK</sequence>
<dbReference type="AlphaFoldDB" id="A0A8R1IM48"/>
<evidence type="ECO:0000256" key="1">
    <source>
        <dbReference type="SAM" id="MobiDB-lite"/>
    </source>
</evidence>
<organism evidence="3 4">
    <name type="scientific">Caenorhabditis japonica</name>
    <dbReference type="NCBI Taxonomy" id="281687"/>
    <lineage>
        <taxon>Eukaryota</taxon>
        <taxon>Metazoa</taxon>
        <taxon>Ecdysozoa</taxon>
        <taxon>Nematoda</taxon>
        <taxon>Chromadorea</taxon>
        <taxon>Rhabditida</taxon>
        <taxon>Rhabditina</taxon>
        <taxon>Rhabditomorpha</taxon>
        <taxon>Rhabditoidea</taxon>
        <taxon>Rhabditidae</taxon>
        <taxon>Peloderinae</taxon>
        <taxon>Caenorhabditis</taxon>
    </lineage>
</organism>
<reference evidence="4" key="1">
    <citation type="submission" date="2010-08" db="EMBL/GenBank/DDBJ databases">
        <authorList>
            <consortium name="Caenorhabditis japonica Sequencing Consortium"/>
            <person name="Wilson R.K."/>
        </authorList>
    </citation>
    <scope>NUCLEOTIDE SEQUENCE [LARGE SCALE GENOMIC DNA]</scope>
    <source>
        <strain evidence="4">DF5081</strain>
    </source>
</reference>
<keyword evidence="2" id="KW-1133">Transmembrane helix</keyword>
<feature type="transmembrane region" description="Helical" evidence="2">
    <location>
        <begin position="95"/>
        <end position="111"/>
    </location>
</feature>
<feature type="compositionally biased region" description="Gly residues" evidence="1">
    <location>
        <begin position="44"/>
        <end position="64"/>
    </location>
</feature>
<evidence type="ECO:0000313" key="3">
    <source>
        <dbReference type="EnsemblMetazoa" id="CJA34957.1"/>
    </source>
</evidence>
<keyword evidence="4" id="KW-1185">Reference proteome</keyword>
<feature type="region of interest" description="Disordered" evidence="1">
    <location>
        <begin position="40"/>
        <end position="74"/>
    </location>
</feature>
<name>A0A8R1IM48_CAEJA</name>
<dbReference type="EnsemblMetazoa" id="CJA34957.1">
    <property type="protein sequence ID" value="CJA34957.1"/>
    <property type="gene ID" value="WBGene00210804"/>
</dbReference>
<accession>A0A8R1IM48</accession>
<keyword evidence="2" id="KW-0812">Transmembrane</keyword>
<evidence type="ECO:0000256" key="2">
    <source>
        <dbReference type="SAM" id="Phobius"/>
    </source>
</evidence>
<dbReference type="Proteomes" id="UP000005237">
    <property type="component" value="Unassembled WGS sequence"/>
</dbReference>
<keyword evidence="2" id="KW-0472">Membrane</keyword>
<evidence type="ECO:0000313" key="4">
    <source>
        <dbReference type="Proteomes" id="UP000005237"/>
    </source>
</evidence>
<proteinExistence type="predicted"/>
<reference evidence="3" key="2">
    <citation type="submission" date="2022-06" db="UniProtKB">
        <authorList>
            <consortium name="EnsemblMetazoa"/>
        </authorList>
    </citation>
    <scope>IDENTIFICATION</scope>
    <source>
        <strain evidence="3">DF5081</strain>
    </source>
</reference>